<evidence type="ECO:0000259" key="1">
    <source>
        <dbReference type="Pfam" id="PF04909"/>
    </source>
</evidence>
<accession>A0A0M5MJ95</accession>
<dbReference type="InterPro" id="IPR032466">
    <property type="entry name" value="Metal_Hydrolase"/>
</dbReference>
<proteinExistence type="predicted"/>
<dbReference type="KEGG" id="pur:AOC03_00925"/>
<dbReference type="SUPFAM" id="SSF51556">
    <property type="entry name" value="Metallo-dependent hydrolases"/>
    <property type="match status" value="1"/>
</dbReference>
<dbReference type="Pfam" id="PF04909">
    <property type="entry name" value="Amidohydro_2"/>
    <property type="match status" value="1"/>
</dbReference>
<dbReference type="STRING" id="45610.AOC03_00925"/>
<dbReference type="AlphaFoldDB" id="A0A0M5MJ95"/>
<keyword evidence="2" id="KW-0378">Hydrolase</keyword>
<dbReference type="GO" id="GO:0016787">
    <property type="term" value="F:hydrolase activity"/>
    <property type="evidence" value="ECO:0007669"/>
    <property type="project" value="UniProtKB-KW"/>
</dbReference>
<evidence type="ECO:0000313" key="2">
    <source>
        <dbReference type="EMBL" id="ALF58788.1"/>
    </source>
</evidence>
<keyword evidence="3" id="KW-1185">Reference proteome</keyword>
<organism evidence="2 3">
    <name type="scientific">Psychrobacter urativorans</name>
    <dbReference type="NCBI Taxonomy" id="45610"/>
    <lineage>
        <taxon>Bacteria</taxon>
        <taxon>Pseudomonadati</taxon>
        <taxon>Pseudomonadota</taxon>
        <taxon>Gammaproteobacteria</taxon>
        <taxon>Moraxellales</taxon>
        <taxon>Moraxellaceae</taxon>
        <taxon>Psychrobacter</taxon>
    </lineage>
</organism>
<feature type="domain" description="Amidohydrolase-related" evidence="1">
    <location>
        <begin position="4"/>
        <end position="266"/>
    </location>
</feature>
<dbReference type="PANTHER" id="PTHR35563">
    <property type="entry name" value="BARREL METAL-DEPENDENT HYDROLASE, PUTATIVE (AFU_ORTHOLOGUE AFUA_1G16240)-RELATED"/>
    <property type="match status" value="1"/>
</dbReference>
<sequence length="266" mass="30174">MQYIDTHAHVFSHHAKFVPTSRYRPEYTASVEDYIEQLDKHGFNQGVLIQPSFLGTDNSCMLAALAAQPKRLKGVAVIDNKTDMATMQALDKQGIVGIRLNLFGLPCPDLTLPEWTGFLTRLADIHWQVELHAPSAYLVQLLPMLKLYALDVVIDHFGRFDENKGVADPDFQTLLTILDATQHWVKVSGYYRLGENIGIQNAKDAFKLLVQHGMQNRLIWGSDWPHTQNESDMSFDKALNAFKDIVNDEALYNQILTKNNAALFRF</sequence>
<evidence type="ECO:0000313" key="3">
    <source>
        <dbReference type="Proteomes" id="UP000059847"/>
    </source>
</evidence>
<dbReference type="Gene3D" id="3.20.20.140">
    <property type="entry name" value="Metal-dependent hydrolases"/>
    <property type="match status" value="1"/>
</dbReference>
<dbReference type="EMBL" id="CP012678">
    <property type="protein sequence ID" value="ALF58788.1"/>
    <property type="molecule type" value="Genomic_DNA"/>
</dbReference>
<gene>
    <name evidence="2" type="ORF">AOC03_00925</name>
</gene>
<dbReference type="PANTHER" id="PTHR35563:SF2">
    <property type="entry name" value="BARREL METAL-DEPENDENT HYDROLASE, PUTATIVE (AFU_ORTHOLOGUE AFUA_1G16240)-RELATED"/>
    <property type="match status" value="1"/>
</dbReference>
<dbReference type="InterPro" id="IPR006680">
    <property type="entry name" value="Amidohydro-rel"/>
</dbReference>
<dbReference type="Proteomes" id="UP000059847">
    <property type="component" value="Chromosome"/>
</dbReference>
<name>A0A0M5MJ95_9GAMM</name>
<dbReference type="InterPro" id="IPR052358">
    <property type="entry name" value="Aro_Compnd_Degr_Hydrolases"/>
</dbReference>
<protein>
    <submittedName>
        <fullName evidence="2">Hydrolase</fullName>
    </submittedName>
</protein>
<dbReference type="OrthoDB" id="9787654at2"/>
<reference evidence="2 3" key="1">
    <citation type="submission" date="2015-09" db="EMBL/GenBank/DDBJ databases">
        <title>Complete genome of Psychrobacter urativorans R10.10B.</title>
        <authorList>
            <person name="See-Too W.S."/>
            <person name="Chan K.G."/>
        </authorList>
    </citation>
    <scope>NUCLEOTIDE SEQUENCE [LARGE SCALE GENOMIC DNA]</scope>
    <source>
        <strain evidence="2 3">R10.10B</strain>
    </source>
</reference>
<dbReference type="RefSeq" id="WP_062533184.1">
    <property type="nucleotide sequence ID" value="NZ_CP012678.1"/>
</dbReference>